<feature type="compositionally biased region" description="Basic and acidic residues" evidence="2">
    <location>
        <begin position="868"/>
        <end position="891"/>
    </location>
</feature>
<keyword evidence="1" id="KW-0175">Coiled coil</keyword>
<feature type="compositionally biased region" description="Polar residues" evidence="2">
    <location>
        <begin position="350"/>
        <end position="359"/>
    </location>
</feature>
<feature type="compositionally biased region" description="Basic and acidic residues" evidence="2">
    <location>
        <begin position="140"/>
        <end position="157"/>
    </location>
</feature>
<evidence type="ECO:0000256" key="1">
    <source>
        <dbReference type="SAM" id="Coils"/>
    </source>
</evidence>
<feature type="compositionally biased region" description="Polar residues" evidence="2">
    <location>
        <begin position="667"/>
        <end position="679"/>
    </location>
</feature>
<feature type="compositionally biased region" description="Basic and acidic residues" evidence="2">
    <location>
        <begin position="762"/>
        <end position="775"/>
    </location>
</feature>
<feature type="region of interest" description="Disordered" evidence="2">
    <location>
        <begin position="851"/>
        <end position="922"/>
    </location>
</feature>
<proteinExistence type="predicted"/>
<feature type="compositionally biased region" description="Polar residues" evidence="2">
    <location>
        <begin position="159"/>
        <end position="179"/>
    </location>
</feature>
<feature type="region of interest" description="Disordered" evidence="2">
    <location>
        <begin position="431"/>
        <end position="452"/>
    </location>
</feature>
<feature type="compositionally biased region" description="Basic and acidic residues" evidence="2">
    <location>
        <begin position="591"/>
        <end position="606"/>
    </location>
</feature>
<dbReference type="AlphaFoldDB" id="A0AAD5VUZ5"/>
<feature type="region of interest" description="Disordered" evidence="2">
    <location>
        <begin position="585"/>
        <end position="646"/>
    </location>
</feature>
<name>A0AAD5VUZ5_9AGAR</name>
<evidence type="ECO:0000313" key="3">
    <source>
        <dbReference type="EMBL" id="KAJ3570605.1"/>
    </source>
</evidence>
<feature type="compositionally biased region" description="Low complexity" evidence="2">
    <location>
        <begin position="213"/>
        <end position="230"/>
    </location>
</feature>
<feature type="compositionally biased region" description="Basic and acidic residues" evidence="2">
    <location>
        <begin position="615"/>
        <end position="626"/>
    </location>
</feature>
<comment type="caution">
    <text evidence="3">The sequence shown here is derived from an EMBL/GenBank/DDBJ whole genome shotgun (WGS) entry which is preliminary data.</text>
</comment>
<feature type="compositionally biased region" description="Polar residues" evidence="2">
    <location>
        <begin position="432"/>
        <end position="452"/>
    </location>
</feature>
<feature type="compositionally biased region" description="Basic residues" evidence="2">
    <location>
        <begin position="325"/>
        <end position="338"/>
    </location>
</feature>
<feature type="region of interest" description="Disordered" evidence="2">
    <location>
        <begin position="277"/>
        <end position="360"/>
    </location>
</feature>
<feature type="region of interest" description="Disordered" evidence="2">
    <location>
        <begin position="735"/>
        <end position="799"/>
    </location>
</feature>
<feature type="region of interest" description="Disordered" evidence="2">
    <location>
        <begin position="133"/>
        <end position="179"/>
    </location>
</feature>
<dbReference type="Proteomes" id="UP001213000">
    <property type="component" value="Unassembled WGS sequence"/>
</dbReference>
<accession>A0AAD5VUZ5</accession>
<dbReference type="EMBL" id="JANIEX010000228">
    <property type="protein sequence ID" value="KAJ3570605.1"/>
    <property type="molecule type" value="Genomic_DNA"/>
</dbReference>
<reference evidence="3" key="1">
    <citation type="submission" date="2022-07" db="EMBL/GenBank/DDBJ databases">
        <title>Genome Sequence of Leucocoprinus birnbaumii.</title>
        <authorList>
            <person name="Buettner E."/>
        </authorList>
    </citation>
    <scope>NUCLEOTIDE SEQUENCE</scope>
    <source>
        <strain evidence="3">VT141</strain>
    </source>
</reference>
<sequence length="1025" mass="111987">MTAEAEKDDLKDSVLELVEKGLFDPFLISRIAHLRYQWNGQMTFALGPSIVYKLLEDAEPLEAHPEPLNEEDQLAYAGAIIERLRRERDNERVAHSLTRDALQSRVDILEAQLARREAELEFYATHTSCVPTVLSGRNDVNARSDADDRNSPVERPRGGSSSPNPTKSKNTVTSETGQPFTDEAVLQMLNATAARNRTLKVEIKTLFKQLQQARSISSPSSGASAAMASPRSRKRDNVATPRAHTTDSSPLSTRNVVIPYDINDYEIEDQGDLAQTNVAADDSDDRVHLVPRRHIRTRDTGSSRTRKSRRDISPSGQALYDHCRPNRRQHRTKRRTKSRANTEVREGEPFSTNRHQGLGTNPLRVFQSAATPVSDTLDDHHSDYDDDGDAIWRSVAPASRTSMSTSIIDAPSAQEHINLAFGTSPRAAAFPVSQSGDASASDSRSNTSLRRSISRSTALGRLDEAFQELTAQLTAAVQEREELSKVYASYASRFRNISRLEGEEDTGSPTSVDIPRALHDNQSATGGPGDGSVIKGVTPDSAASHGNDEMDVPCSGNSRKDTLDSLAHRLGVVEQECLVTAFSSTPAPFQSDEHDERTIHDPHTGAEDQSAPQQDLHRQSVSHHETSMISEFDSTPGLVPESTGGVVHQTPRLLPQALISDGVNPVSEIQLSPPSNEPSTELADPARASPTTRPQTPSDPHDRWLRLNDTELDGLLDAIDGEASMELATPLTPTTLLDLKSPSFDSVPRPGSHNENLDENADDRSDHDDDSREILSDNFDDLDGVELYGGGGLENDRHRRANTQAEFISDGDEEDGGGLLHTGDVGRAPFVAYRGAEDFFDDSPFADGVNGNVEGRQDFHVPSAPLLRKGEREGEFDDIDRSAVDDGHQQDGFDYTRGGSHWADEHHDDGDNPSDEQYEGRGETEVFVPQFQSQFQSAGPPHPAARDIALITSTSNGPGFRPSSHSPIASPTISEEALHAELILERAERELSIAEAMLEQGESALRSLEASLSLDFVSPPHSPTT</sequence>
<feature type="region of interest" description="Disordered" evidence="2">
    <location>
        <begin position="212"/>
        <end position="255"/>
    </location>
</feature>
<feature type="coiled-coil region" evidence="1">
    <location>
        <begin position="977"/>
        <end position="1011"/>
    </location>
</feature>
<feature type="compositionally biased region" description="Polar residues" evidence="2">
    <location>
        <begin position="689"/>
        <end position="698"/>
    </location>
</feature>
<feature type="compositionally biased region" description="Polar residues" evidence="2">
    <location>
        <begin position="246"/>
        <end position="255"/>
    </location>
</feature>
<feature type="region of interest" description="Disordered" evidence="2">
    <location>
        <begin position="666"/>
        <end position="704"/>
    </location>
</feature>
<feature type="region of interest" description="Disordered" evidence="2">
    <location>
        <begin position="501"/>
        <end position="557"/>
    </location>
</feature>
<gene>
    <name evidence="3" type="ORF">NP233_g4294</name>
</gene>
<protein>
    <submittedName>
        <fullName evidence="3">Uncharacterized protein</fullName>
    </submittedName>
</protein>
<evidence type="ECO:0000256" key="2">
    <source>
        <dbReference type="SAM" id="MobiDB-lite"/>
    </source>
</evidence>
<evidence type="ECO:0000313" key="4">
    <source>
        <dbReference type="Proteomes" id="UP001213000"/>
    </source>
</evidence>
<organism evidence="3 4">
    <name type="scientific">Leucocoprinus birnbaumii</name>
    <dbReference type="NCBI Taxonomy" id="56174"/>
    <lineage>
        <taxon>Eukaryota</taxon>
        <taxon>Fungi</taxon>
        <taxon>Dikarya</taxon>
        <taxon>Basidiomycota</taxon>
        <taxon>Agaricomycotina</taxon>
        <taxon>Agaricomycetes</taxon>
        <taxon>Agaricomycetidae</taxon>
        <taxon>Agaricales</taxon>
        <taxon>Agaricineae</taxon>
        <taxon>Agaricaceae</taxon>
        <taxon>Leucocoprinus</taxon>
    </lineage>
</organism>
<keyword evidence="4" id="KW-1185">Reference proteome</keyword>